<feature type="domain" description="HTH gntR-type" evidence="5">
    <location>
        <begin position="44"/>
        <end position="111"/>
    </location>
</feature>
<name>A0A344PGW6_9RHOB</name>
<reference evidence="7" key="1">
    <citation type="submission" date="2018-07" db="EMBL/GenBank/DDBJ databases">
        <title>Genome sequencing of Paracoccus sp. SC2-6.</title>
        <authorList>
            <person name="Heo J."/>
            <person name="Kim S.-J."/>
            <person name="Kwon S.-W."/>
        </authorList>
    </citation>
    <scope>NUCLEOTIDE SEQUENCE [LARGE SCALE GENOMIC DNA]</scope>
    <source>
        <strain evidence="7">SC2-6</strain>
    </source>
</reference>
<feature type="compositionally biased region" description="Basic and acidic residues" evidence="4">
    <location>
        <begin position="32"/>
        <end position="41"/>
    </location>
</feature>
<keyword evidence="2" id="KW-0238">DNA-binding</keyword>
<dbReference type="KEGG" id="pars:DRW48_01970"/>
<evidence type="ECO:0000256" key="2">
    <source>
        <dbReference type="ARBA" id="ARBA00023125"/>
    </source>
</evidence>
<keyword evidence="3" id="KW-0804">Transcription</keyword>
<dbReference type="SMART" id="SM00345">
    <property type="entry name" value="HTH_GNTR"/>
    <property type="match status" value="1"/>
</dbReference>
<dbReference type="SMART" id="SM00895">
    <property type="entry name" value="FCD"/>
    <property type="match status" value="1"/>
</dbReference>
<keyword evidence="1" id="KW-0805">Transcription regulation</keyword>
<sequence>MASDAPPHDRAKARGRGAGKAATSRPASGKHTKADSTMPDRRRGEGVKFVYDMLRDEIIDLALPPGKAIDEIQLAERFAMSRTPIREALVRLAAEGLVTTLPNRSTIVSNIDFLNLNPFFDAITLMYRVTTRLAAEFHRPADLPAMQAAQAEFAVAVRAQDALAMIATNRDFHAAIAAAAHNPYYEGLFCRLLDEGRRILRLYYQSFDDRLPEQYVAEHDEMIAAIIARDIDRADRIARAHADQIVSQIRALVHTDRRREIAL</sequence>
<dbReference type="GO" id="GO:0003700">
    <property type="term" value="F:DNA-binding transcription factor activity"/>
    <property type="evidence" value="ECO:0007669"/>
    <property type="project" value="InterPro"/>
</dbReference>
<dbReference type="OrthoDB" id="8638122at2"/>
<dbReference type="Proteomes" id="UP000252023">
    <property type="component" value="Chromosome"/>
</dbReference>
<dbReference type="AlphaFoldDB" id="A0A344PGW6"/>
<evidence type="ECO:0000313" key="7">
    <source>
        <dbReference type="Proteomes" id="UP000252023"/>
    </source>
</evidence>
<keyword evidence="7" id="KW-1185">Reference proteome</keyword>
<evidence type="ECO:0000256" key="4">
    <source>
        <dbReference type="SAM" id="MobiDB-lite"/>
    </source>
</evidence>
<dbReference type="InterPro" id="IPR036390">
    <property type="entry name" value="WH_DNA-bd_sf"/>
</dbReference>
<organism evidence="6 7">
    <name type="scientific">Paracoccus suum</name>
    <dbReference type="NCBI Taxonomy" id="2259340"/>
    <lineage>
        <taxon>Bacteria</taxon>
        <taxon>Pseudomonadati</taxon>
        <taxon>Pseudomonadota</taxon>
        <taxon>Alphaproteobacteria</taxon>
        <taxon>Rhodobacterales</taxon>
        <taxon>Paracoccaceae</taxon>
        <taxon>Paracoccus</taxon>
    </lineage>
</organism>
<dbReference type="InterPro" id="IPR036388">
    <property type="entry name" value="WH-like_DNA-bd_sf"/>
</dbReference>
<evidence type="ECO:0000256" key="3">
    <source>
        <dbReference type="ARBA" id="ARBA00023163"/>
    </source>
</evidence>
<feature type="region of interest" description="Disordered" evidence="4">
    <location>
        <begin position="1"/>
        <end position="41"/>
    </location>
</feature>
<evidence type="ECO:0000259" key="5">
    <source>
        <dbReference type="PROSITE" id="PS50949"/>
    </source>
</evidence>
<dbReference type="PRINTS" id="PR00035">
    <property type="entry name" value="HTHGNTR"/>
</dbReference>
<dbReference type="InterPro" id="IPR008920">
    <property type="entry name" value="TF_FadR/GntR_C"/>
</dbReference>
<evidence type="ECO:0000256" key="1">
    <source>
        <dbReference type="ARBA" id="ARBA00023015"/>
    </source>
</evidence>
<dbReference type="SUPFAM" id="SSF48008">
    <property type="entry name" value="GntR ligand-binding domain-like"/>
    <property type="match status" value="1"/>
</dbReference>
<accession>A0A344PGW6</accession>
<dbReference type="CDD" id="cd07377">
    <property type="entry name" value="WHTH_GntR"/>
    <property type="match status" value="1"/>
</dbReference>
<dbReference type="PANTHER" id="PTHR43537">
    <property type="entry name" value="TRANSCRIPTIONAL REGULATOR, GNTR FAMILY"/>
    <property type="match status" value="1"/>
</dbReference>
<dbReference type="PROSITE" id="PS50949">
    <property type="entry name" value="HTH_GNTR"/>
    <property type="match status" value="1"/>
</dbReference>
<dbReference type="GO" id="GO:0003677">
    <property type="term" value="F:DNA binding"/>
    <property type="evidence" value="ECO:0007669"/>
    <property type="project" value="UniProtKB-KW"/>
</dbReference>
<dbReference type="Pfam" id="PF00392">
    <property type="entry name" value="GntR"/>
    <property type="match status" value="1"/>
</dbReference>
<proteinExistence type="predicted"/>
<dbReference type="SUPFAM" id="SSF46785">
    <property type="entry name" value="Winged helix' DNA-binding domain"/>
    <property type="match status" value="1"/>
</dbReference>
<dbReference type="Pfam" id="PF07729">
    <property type="entry name" value="FCD"/>
    <property type="match status" value="1"/>
</dbReference>
<dbReference type="InterPro" id="IPR000524">
    <property type="entry name" value="Tscrpt_reg_HTH_GntR"/>
</dbReference>
<evidence type="ECO:0000313" key="6">
    <source>
        <dbReference type="EMBL" id="AXC48621.1"/>
    </source>
</evidence>
<dbReference type="PANTHER" id="PTHR43537:SF5">
    <property type="entry name" value="UXU OPERON TRANSCRIPTIONAL REGULATOR"/>
    <property type="match status" value="1"/>
</dbReference>
<feature type="compositionally biased region" description="Basic and acidic residues" evidence="4">
    <location>
        <begin position="1"/>
        <end position="12"/>
    </location>
</feature>
<dbReference type="Gene3D" id="1.20.120.530">
    <property type="entry name" value="GntR ligand-binding domain-like"/>
    <property type="match status" value="1"/>
</dbReference>
<gene>
    <name evidence="6" type="ORF">DRW48_01970</name>
</gene>
<dbReference type="EMBL" id="CP030918">
    <property type="protein sequence ID" value="AXC48621.1"/>
    <property type="molecule type" value="Genomic_DNA"/>
</dbReference>
<dbReference type="Gene3D" id="1.10.10.10">
    <property type="entry name" value="Winged helix-like DNA-binding domain superfamily/Winged helix DNA-binding domain"/>
    <property type="match status" value="1"/>
</dbReference>
<protein>
    <submittedName>
        <fullName evidence="6">GntR family transcriptional regulator</fullName>
    </submittedName>
</protein>
<dbReference type="InterPro" id="IPR011711">
    <property type="entry name" value="GntR_C"/>
</dbReference>